<dbReference type="SMART" id="SM00857">
    <property type="entry name" value="Resolvase"/>
    <property type="match status" value="1"/>
</dbReference>
<dbReference type="GO" id="GO:0015074">
    <property type="term" value="P:DNA integration"/>
    <property type="evidence" value="ECO:0007669"/>
    <property type="project" value="UniProtKB-KW"/>
</dbReference>
<organism evidence="7 8">
    <name type="scientific">Streptococcus troglodytae</name>
    <dbReference type="NCBI Taxonomy" id="1111760"/>
    <lineage>
        <taxon>Bacteria</taxon>
        <taxon>Bacillati</taxon>
        <taxon>Bacillota</taxon>
        <taxon>Bacilli</taxon>
        <taxon>Lactobacillales</taxon>
        <taxon>Streptococcaceae</taxon>
        <taxon>Streptococcus</taxon>
    </lineage>
</organism>
<dbReference type="Pfam" id="PF00239">
    <property type="entry name" value="Resolvase"/>
    <property type="match status" value="1"/>
</dbReference>
<proteinExistence type="predicted"/>
<gene>
    <name evidence="7" type="ORF">SRT_12350</name>
</gene>
<dbReference type="InterPro" id="IPR006119">
    <property type="entry name" value="Resolv_N"/>
</dbReference>
<evidence type="ECO:0000259" key="6">
    <source>
        <dbReference type="PROSITE" id="PS51736"/>
    </source>
</evidence>
<keyword evidence="2" id="KW-0238">DNA-binding</keyword>
<evidence type="ECO:0000256" key="2">
    <source>
        <dbReference type="ARBA" id="ARBA00023125"/>
    </source>
</evidence>
<accession>A0A1L7LK10</accession>
<dbReference type="InterPro" id="IPR050639">
    <property type="entry name" value="SSR_resolvase"/>
</dbReference>
<dbReference type="InterPro" id="IPR036162">
    <property type="entry name" value="Resolvase-like_N_sf"/>
</dbReference>
<evidence type="ECO:0000256" key="1">
    <source>
        <dbReference type="ARBA" id="ARBA00022908"/>
    </source>
</evidence>
<evidence type="ECO:0000256" key="4">
    <source>
        <dbReference type="PIRSR" id="PIRSR606118-50"/>
    </source>
</evidence>
<dbReference type="GO" id="GO:0003677">
    <property type="term" value="F:DNA binding"/>
    <property type="evidence" value="ECO:0007669"/>
    <property type="project" value="UniProtKB-KW"/>
</dbReference>
<keyword evidence="1" id="KW-0229">DNA integration</keyword>
<dbReference type="CDD" id="cd03768">
    <property type="entry name" value="SR_ResInv"/>
    <property type="match status" value="1"/>
</dbReference>
<dbReference type="PROSITE" id="PS51736">
    <property type="entry name" value="RECOMBINASES_3"/>
    <property type="match status" value="1"/>
</dbReference>
<evidence type="ECO:0000313" key="8">
    <source>
        <dbReference type="Proteomes" id="UP000217758"/>
    </source>
</evidence>
<name>A0A1L7LK10_9STRE</name>
<dbReference type="InterPro" id="IPR006118">
    <property type="entry name" value="Recombinase_CS"/>
</dbReference>
<keyword evidence="8" id="KW-1185">Reference proteome</keyword>
<feature type="active site" description="O-(5'-phospho-DNA)-serine intermediate" evidence="4 5">
    <location>
        <position position="9"/>
    </location>
</feature>
<sequence length="177" mass="20895">MKYGYARVSTKEQNTDRQIHSLIKEGVDKKNIYVDKLSGKNFKRPQYRRMLRKLKKGDELYLKSIDRLGRNYEEIIEQWNYLSKGREVELIVLDFPLLNTKNTVHGLTGRFLTDLVLQILSYVAQKKGVRFGRPPMKKPSNFEEVLQLRREEKISIREGASLLQVSPATFYRWLQES</sequence>
<dbReference type="GO" id="GO:0000150">
    <property type="term" value="F:DNA strand exchange activity"/>
    <property type="evidence" value="ECO:0007669"/>
    <property type="project" value="InterPro"/>
</dbReference>
<evidence type="ECO:0000313" key="7">
    <source>
        <dbReference type="EMBL" id="BAQ24496.1"/>
    </source>
</evidence>
<dbReference type="Proteomes" id="UP000217758">
    <property type="component" value="Chromosome"/>
</dbReference>
<dbReference type="PANTHER" id="PTHR30461">
    <property type="entry name" value="DNA-INVERTASE FROM LAMBDOID PROPHAGE"/>
    <property type="match status" value="1"/>
</dbReference>
<dbReference type="KEGG" id="strg:SRT_12350"/>
<feature type="domain" description="Resolvase/invertase-type recombinase catalytic" evidence="6">
    <location>
        <begin position="1"/>
        <end position="153"/>
    </location>
</feature>
<dbReference type="RefSeq" id="WP_128833409.1">
    <property type="nucleotide sequence ID" value="NZ_AP014612.1"/>
</dbReference>
<protein>
    <submittedName>
        <fullName evidence="7">Putative transposon DNA-invertase Bin3</fullName>
    </submittedName>
</protein>
<dbReference type="SUPFAM" id="SSF53041">
    <property type="entry name" value="Resolvase-like"/>
    <property type="match status" value="1"/>
</dbReference>
<dbReference type="AlphaFoldDB" id="A0A1L7LK10"/>
<keyword evidence="3" id="KW-0233">DNA recombination</keyword>
<dbReference type="Gene3D" id="3.40.50.1390">
    <property type="entry name" value="Resolvase, N-terminal catalytic domain"/>
    <property type="match status" value="1"/>
</dbReference>
<reference evidence="7 8" key="1">
    <citation type="journal article" date="2016" name="Microbiol. Immunol.">
        <title>Complete genome sequence of Streptococcus troglodytae TKU31 isolated from the oral cavity of a chimpanzee (Pan troglodytes).</title>
        <authorList>
            <person name="Okamoto M."/>
            <person name="Naito M."/>
            <person name="Miyanohara M."/>
            <person name="Imai S."/>
            <person name="Nomura Y."/>
            <person name="Saito W."/>
            <person name="Momoi Y."/>
            <person name="Takada K."/>
            <person name="Miyabe-Nishiwaki T."/>
            <person name="Tomonaga M."/>
            <person name="Hanada N."/>
        </authorList>
    </citation>
    <scope>NUCLEOTIDE SEQUENCE [LARGE SCALE GENOMIC DNA]</scope>
    <source>
        <strain evidence="8">TKU 31</strain>
    </source>
</reference>
<dbReference type="EMBL" id="AP014612">
    <property type="protein sequence ID" value="BAQ24496.1"/>
    <property type="molecule type" value="Genomic_DNA"/>
</dbReference>
<evidence type="ECO:0000256" key="5">
    <source>
        <dbReference type="PROSITE-ProRule" id="PRU10137"/>
    </source>
</evidence>
<evidence type="ECO:0000256" key="3">
    <source>
        <dbReference type="ARBA" id="ARBA00023172"/>
    </source>
</evidence>
<dbReference type="PROSITE" id="PS00397">
    <property type="entry name" value="RECOMBINASES_1"/>
    <property type="match status" value="1"/>
</dbReference>
<dbReference type="PANTHER" id="PTHR30461:SF2">
    <property type="entry name" value="SERINE RECOMBINASE PINE-RELATED"/>
    <property type="match status" value="1"/>
</dbReference>